<keyword evidence="2" id="KW-1185">Reference proteome</keyword>
<name>A0ABT3ZSR0_9BURK</name>
<sequence length="66" mass="7119">MNMATMARAEAAVSAEEVRYDQWLSRLAVLAGMTIVQLDRDTDALEIFDAGYTPAEAATEIAAQLA</sequence>
<protein>
    <submittedName>
        <fullName evidence="1">Uncharacterized protein</fullName>
    </submittedName>
</protein>
<comment type="caution">
    <text evidence="1">The sequence shown here is derived from an EMBL/GenBank/DDBJ whole genome shotgun (WGS) entry which is preliminary data.</text>
</comment>
<organism evidence="1 2">
    <name type="scientific">Robbsia betulipollinis</name>
    <dbReference type="NCBI Taxonomy" id="2981849"/>
    <lineage>
        <taxon>Bacteria</taxon>
        <taxon>Pseudomonadati</taxon>
        <taxon>Pseudomonadota</taxon>
        <taxon>Betaproteobacteria</taxon>
        <taxon>Burkholderiales</taxon>
        <taxon>Burkholderiaceae</taxon>
        <taxon>Robbsia</taxon>
    </lineage>
</organism>
<dbReference type="Proteomes" id="UP001082899">
    <property type="component" value="Unassembled WGS sequence"/>
</dbReference>
<evidence type="ECO:0000313" key="2">
    <source>
        <dbReference type="Proteomes" id="UP001082899"/>
    </source>
</evidence>
<gene>
    <name evidence="1" type="ORF">OVY01_20850</name>
</gene>
<evidence type="ECO:0000313" key="1">
    <source>
        <dbReference type="EMBL" id="MCY0389599.1"/>
    </source>
</evidence>
<dbReference type="EMBL" id="JAPMXC010000010">
    <property type="protein sequence ID" value="MCY0389599.1"/>
    <property type="molecule type" value="Genomic_DNA"/>
</dbReference>
<accession>A0ABT3ZSR0</accession>
<proteinExistence type="predicted"/>
<dbReference type="RefSeq" id="WP_267849492.1">
    <property type="nucleotide sequence ID" value="NZ_JAPMXC010000010.1"/>
</dbReference>
<reference evidence="1" key="1">
    <citation type="submission" date="2022-11" db="EMBL/GenBank/DDBJ databases">
        <title>Robbsia betulipollinis sp. nov., isolated from pollen of birch (Betula pendula).</title>
        <authorList>
            <person name="Shi H."/>
            <person name="Ambika Manirajan B."/>
            <person name="Ratering S."/>
            <person name="Geissler-Plaum R."/>
            <person name="Schnell S."/>
        </authorList>
    </citation>
    <scope>NUCLEOTIDE SEQUENCE</scope>
    <source>
        <strain evidence="1">Bb-Pol-6</strain>
    </source>
</reference>